<feature type="domain" description="AMP-dependent synthetase/ligase" evidence="12">
    <location>
        <begin position="88"/>
        <end position="439"/>
    </location>
</feature>
<evidence type="ECO:0000313" key="16">
    <source>
        <dbReference type="Proteomes" id="UP000014760"/>
    </source>
</evidence>
<dbReference type="InterPro" id="IPR025110">
    <property type="entry name" value="AMP-bd_C"/>
</dbReference>
<dbReference type="GO" id="GO:0006633">
    <property type="term" value="P:fatty acid biosynthetic process"/>
    <property type="evidence" value="ECO:0007669"/>
    <property type="project" value="TreeGrafter"/>
</dbReference>
<dbReference type="FunFam" id="3.30.300.30:FF:000005">
    <property type="entry name" value="Acyl-coenzyme A synthetase ACSM5, mitochondrial"/>
    <property type="match status" value="1"/>
</dbReference>
<evidence type="ECO:0000256" key="9">
    <source>
        <dbReference type="ARBA" id="ARBA00023128"/>
    </source>
</evidence>
<accession>R7U7F4</accession>
<dbReference type="PROSITE" id="PS00455">
    <property type="entry name" value="AMP_BINDING"/>
    <property type="match status" value="1"/>
</dbReference>
<reference evidence="16" key="1">
    <citation type="submission" date="2012-12" db="EMBL/GenBank/DDBJ databases">
        <authorList>
            <person name="Hellsten U."/>
            <person name="Grimwood J."/>
            <person name="Chapman J.A."/>
            <person name="Shapiro H."/>
            <person name="Aerts A."/>
            <person name="Otillar R.P."/>
            <person name="Terry A.Y."/>
            <person name="Boore J.L."/>
            <person name="Simakov O."/>
            <person name="Marletaz F."/>
            <person name="Cho S.-J."/>
            <person name="Edsinger-Gonzales E."/>
            <person name="Havlak P."/>
            <person name="Kuo D.-H."/>
            <person name="Larsson T."/>
            <person name="Lv J."/>
            <person name="Arendt D."/>
            <person name="Savage R."/>
            <person name="Osoegawa K."/>
            <person name="de Jong P."/>
            <person name="Lindberg D.R."/>
            <person name="Seaver E.C."/>
            <person name="Weisblat D.A."/>
            <person name="Putnam N.H."/>
            <person name="Grigoriev I.V."/>
            <person name="Rokhsar D.S."/>
        </authorList>
    </citation>
    <scope>NUCLEOTIDE SEQUENCE</scope>
    <source>
        <strain evidence="16">I ESC-2004</strain>
    </source>
</reference>
<evidence type="ECO:0000313" key="15">
    <source>
        <dbReference type="EnsemblMetazoa" id="CapteP184514"/>
    </source>
</evidence>
<dbReference type="PANTHER" id="PTHR43605:SF10">
    <property type="entry name" value="ACYL-COA SYNTHETASE MEDIUM CHAIN FAMILY MEMBER 3"/>
    <property type="match status" value="1"/>
</dbReference>
<keyword evidence="3" id="KW-0436">Ligase</keyword>
<evidence type="ECO:0000256" key="6">
    <source>
        <dbReference type="ARBA" id="ARBA00022840"/>
    </source>
</evidence>
<gene>
    <name evidence="14" type="ORF">CAPTEDRAFT_184514</name>
</gene>
<sequence>MAALRILLPRILSRPALWRHGNERFLSKTPCLSRDLNSVEPSAAGFNDYEAERRNFNMFVPEYYNFAKDVIDVWAAKEKSGVRDATPAFWWIGEKPGEEVKWSFADLSEKSKRVAHLLSSACGLKRKDKVIVILPRVPAWWLVNIACIRNGTILIPGTCQLTARDIKHRILRSTAECLIVDDATADKVDQILPECPHVKAKILVGKASPGRKHDGWLMFDELYESANSEYTDVLTKSKDTMTIFFTSGTTGEPKMTEHSHASYGLAHHITGKYWLDLCQKDIHWSMSDTGWAKCAWSNLFAPWLRGACVFVHRLYKFDPLQVLQTLDDYPITTFCGPPTAYRMMVLEDMSKYKMASLRHCVSAGEPLNPDVMEQFFDGTGQIIREGYGQTESVLQCGIYRCIPNKPGSMGKPPPGIDLRIVNENYQEVKPGEEGLIGIKVKPHRPLGLFSRYLNEPVRTLSAFKGDYYITGDRAVQDEEGYFWFVGRADDIIISAGYRIGPFEVESALIEHPAVAESAVVSSPDAERGEVVKAFIVRTNEFKDVNEEELINDLQTFVKEITAPYKYPRKIEFVDSLPKTPSEKIRRVDLREREWKK</sequence>
<evidence type="ECO:0000256" key="7">
    <source>
        <dbReference type="ARBA" id="ARBA00022842"/>
    </source>
</evidence>
<dbReference type="GO" id="GO:0046872">
    <property type="term" value="F:metal ion binding"/>
    <property type="evidence" value="ECO:0007669"/>
    <property type="project" value="UniProtKB-KW"/>
</dbReference>
<dbReference type="Pfam" id="PF00501">
    <property type="entry name" value="AMP-binding"/>
    <property type="match status" value="1"/>
</dbReference>
<keyword evidence="6" id="KW-0067">ATP-binding</keyword>
<dbReference type="FunFam" id="3.40.50.12780:FF:000007">
    <property type="entry name" value="Acyl-coenzyme A synthetase ACSM2A, mitochondrial"/>
    <property type="match status" value="1"/>
</dbReference>
<reference evidence="14 16" key="2">
    <citation type="journal article" date="2013" name="Nature">
        <title>Insights into bilaterian evolution from three spiralian genomes.</title>
        <authorList>
            <person name="Simakov O."/>
            <person name="Marletaz F."/>
            <person name="Cho S.J."/>
            <person name="Edsinger-Gonzales E."/>
            <person name="Havlak P."/>
            <person name="Hellsten U."/>
            <person name="Kuo D.H."/>
            <person name="Larsson T."/>
            <person name="Lv J."/>
            <person name="Arendt D."/>
            <person name="Savage R."/>
            <person name="Osoegawa K."/>
            <person name="de Jong P."/>
            <person name="Grimwood J."/>
            <person name="Chapman J.A."/>
            <person name="Shapiro H."/>
            <person name="Aerts A."/>
            <person name="Otillar R.P."/>
            <person name="Terry A.Y."/>
            <person name="Boore J.L."/>
            <person name="Grigoriev I.V."/>
            <person name="Lindberg D.R."/>
            <person name="Seaver E.C."/>
            <person name="Weisblat D.A."/>
            <person name="Putnam N.H."/>
            <person name="Rokhsar D.S."/>
        </authorList>
    </citation>
    <scope>NUCLEOTIDE SEQUENCE</scope>
    <source>
        <strain evidence="14 16">I ESC-2004</strain>
    </source>
</reference>
<dbReference type="InterPro" id="IPR045851">
    <property type="entry name" value="AMP-bd_C_sf"/>
</dbReference>
<evidence type="ECO:0000256" key="11">
    <source>
        <dbReference type="ARBA" id="ARBA00048477"/>
    </source>
</evidence>
<evidence type="ECO:0000256" key="3">
    <source>
        <dbReference type="ARBA" id="ARBA00022598"/>
    </source>
</evidence>
<organism evidence="14">
    <name type="scientific">Capitella teleta</name>
    <name type="common">Polychaete worm</name>
    <dbReference type="NCBI Taxonomy" id="283909"/>
    <lineage>
        <taxon>Eukaryota</taxon>
        <taxon>Metazoa</taxon>
        <taxon>Spiralia</taxon>
        <taxon>Lophotrochozoa</taxon>
        <taxon>Annelida</taxon>
        <taxon>Polychaeta</taxon>
        <taxon>Sedentaria</taxon>
        <taxon>Scolecida</taxon>
        <taxon>Capitellidae</taxon>
        <taxon>Capitella</taxon>
    </lineage>
</organism>
<proteinExistence type="inferred from homology"/>
<evidence type="ECO:0000256" key="8">
    <source>
        <dbReference type="ARBA" id="ARBA00023098"/>
    </source>
</evidence>
<keyword evidence="4" id="KW-0479">Metal-binding</keyword>
<dbReference type="GO" id="GO:0004321">
    <property type="term" value="F:fatty-acyl-CoA synthase activity"/>
    <property type="evidence" value="ECO:0007669"/>
    <property type="project" value="TreeGrafter"/>
</dbReference>
<dbReference type="PANTHER" id="PTHR43605">
    <property type="entry name" value="ACYL-COENZYME A SYNTHETASE"/>
    <property type="match status" value="1"/>
</dbReference>
<dbReference type="HOGENOM" id="CLU_000022_59_10_1"/>
<dbReference type="EnsemblMetazoa" id="CapteT184514">
    <property type="protein sequence ID" value="CapteP184514"/>
    <property type="gene ID" value="CapteG184514"/>
</dbReference>
<evidence type="ECO:0000256" key="4">
    <source>
        <dbReference type="ARBA" id="ARBA00022723"/>
    </source>
</evidence>
<keyword evidence="5" id="KW-0547">Nucleotide-binding</keyword>
<dbReference type="GO" id="GO:0006637">
    <property type="term" value="P:acyl-CoA metabolic process"/>
    <property type="evidence" value="ECO:0007669"/>
    <property type="project" value="TreeGrafter"/>
</dbReference>
<protein>
    <recommendedName>
        <fullName evidence="10">medium-chain acyl-CoA ligase</fullName>
        <ecNumber evidence="10">6.2.1.2</ecNumber>
    </recommendedName>
</protein>
<evidence type="ECO:0000313" key="14">
    <source>
        <dbReference type="EMBL" id="ELU02061.1"/>
    </source>
</evidence>
<feature type="domain" description="AMP-binding enzyme C-terminal" evidence="13">
    <location>
        <begin position="503"/>
        <end position="583"/>
    </location>
</feature>
<evidence type="ECO:0000256" key="1">
    <source>
        <dbReference type="ARBA" id="ARBA00004173"/>
    </source>
</evidence>
<evidence type="ECO:0000256" key="10">
    <source>
        <dbReference type="ARBA" id="ARBA00039009"/>
    </source>
</evidence>
<dbReference type="InterPro" id="IPR051087">
    <property type="entry name" value="Mitochondrial_ACSM"/>
</dbReference>
<reference evidence="15" key="3">
    <citation type="submission" date="2015-06" db="UniProtKB">
        <authorList>
            <consortium name="EnsemblMetazoa"/>
        </authorList>
    </citation>
    <scope>IDENTIFICATION</scope>
</reference>
<dbReference type="Proteomes" id="UP000014760">
    <property type="component" value="Unassembled WGS sequence"/>
</dbReference>
<comment type="catalytic activity">
    <reaction evidence="11">
        <text>a medium-chain fatty acid + ATP + CoA = a medium-chain fatty acyl-CoA + AMP + diphosphate</text>
        <dbReference type="Rhea" id="RHEA:48340"/>
        <dbReference type="ChEBI" id="CHEBI:30616"/>
        <dbReference type="ChEBI" id="CHEBI:33019"/>
        <dbReference type="ChEBI" id="CHEBI:57287"/>
        <dbReference type="ChEBI" id="CHEBI:59558"/>
        <dbReference type="ChEBI" id="CHEBI:90546"/>
        <dbReference type="ChEBI" id="CHEBI:456215"/>
        <dbReference type="EC" id="6.2.1.2"/>
    </reaction>
    <physiologicalReaction direction="left-to-right" evidence="11">
        <dbReference type="Rhea" id="RHEA:48341"/>
    </physiologicalReaction>
</comment>
<keyword evidence="8" id="KW-0443">Lipid metabolism</keyword>
<dbReference type="Gene3D" id="3.40.50.12780">
    <property type="entry name" value="N-terminal domain of ligase-like"/>
    <property type="match status" value="1"/>
</dbReference>
<evidence type="ECO:0000256" key="2">
    <source>
        <dbReference type="ARBA" id="ARBA00006432"/>
    </source>
</evidence>
<keyword evidence="9" id="KW-0496">Mitochondrion</keyword>
<evidence type="ECO:0000259" key="13">
    <source>
        <dbReference type="Pfam" id="PF13193"/>
    </source>
</evidence>
<dbReference type="GO" id="GO:0005759">
    <property type="term" value="C:mitochondrial matrix"/>
    <property type="evidence" value="ECO:0007669"/>
    <property type="project" value="TreeGrafter"/>
</dbReference>
<evidence type="ECO:0000259" key="12">
    <source>
        <dbReference type="Pfam" id="PF00501"/>
    </source>
</evidence>
<dbReference type="EMBL" id="AMQN01009016">
    <property type="status" value="NOT_ANNOTATED_CDS"/>
    <property type="molecule type" value="Genomic_DNA"/>
</dbReference>
<dbReference type="InterPro" id="IPR042099">
    <property type="entry name" value="ANL_N_sf"/>
</dbReference>
<dbReference type="Gene3D" id="3.30.300.30">
    <property type="match status" value="1"/>
</dbReference>
<evidence type="ECO:0000256" key="5">
    <source>
        <dbReference type="ARBA" id="ARBA00022741"/>
    </source>
</evidence>
<dbReference type="GO" id="GO:0005524">
    <property type="term" value="F:ATP binding"/>
    <property type="evidence" value="ECO:0007669"/>
    <property type="project" value="UniProtKB-KW"/>
</dbReference>
<dbReference type="SUPFAM" id="SSF56801">
    <property type="entry name" value="Acetyl-CoA synthetase-like"/>
    <property type="match status" value="1"/>
</dbReference>
<dbReference type="OrthoDB" id="6614653at2759"/>
<comment type="subcellular location">
    <subcellularLocation>
        <location evidence="1">Mitochondrion</location>
    </subcellularLocation>
</comment>
<dbReference type="Pfam" id="PF13193">
    <property type="entry name" value="AMP-binding_C"/>
    <property type="match status" value="1"/>
</dbReference>
<dbReference type="EC" id="6.2.1.2" evidence="10"/>
<keyword evidence="16" id="KW-1185">Reference proteome</keyword>
<keyword evidence="7" id="KW-0460">Magnesium</keyword>
<dbReference type="InterPro" id="IPR000873">
    <property type="entry name" value="AMP-dep_synth/lig_dom"/>
</dbReference>
<dbReference type="OMA" id="HAWSNLF"/>
<dbReference type="EMBL" id="KB304411">
    <property type="protein sequence ID" value="ELU02061.1"/>
    <property type="molecule type" value="Genomic_DNA"/>
</dbReference>
<comment type="similarity">
    <text evidence="2">Belongs to the ATP-dependent AMP-binding enzyme family.</text>
</comment>
<dbReference type="GO" id="GO:0031956">
    <property type="term" value="F:medium-chain fatty acid-CoA ligase activity"/>
    <property type="evidence" value="ECO:0007669"/>
    <property type="project" value="UniProtKB-EC"/>
</dbReference>
<dbReference type="STRING" id="283909.R7U7F4"/>
<name>R7U7F4_CAPTE</name>
<dbReference type="AlphaFoldDB" id="R7U7F4"/>
<dbReference type="InterPro" id="IPR020845">
    <property type="entry name" value="AMP-binding_CS"/>
</dbReference>